<proteinExistence type="predicted"/>
<dbReference type="EMBL" id="CCYA01000253">
    <property type="protein sequence ID" value="CEH16924.1"/>
    <property type="molecule type" value="Genomic_DNA"/>
</dbReference>
<protein>
    <submittedName>
        <fullName evidence="1">Uncharacterized protein</fullName>
    </submittedName>
</protein>
<dbReference type="Proteomes" id="UP000054845">
    <property type="component" value="Unassembled WGS sequence"/>
</dbReference>
<sequence>MSTRSPIGPSEIGHFGTETRLGDGLLRRATHTRITLPCDAKAERSGSTEDQRGASRVLAAIPNYTQLMLTIPRFPSLVQELVDGGTETDLDLAAARWIAGRAELGFTTPFYVNLPPALECSALRTWKAATLGGEVWRTIFKEEQAERPESCLPASQSGASHVRAQDPVVREAARQRFVRQINVAFSDIIDSLIDPEVHAGSGKLLRGLFENFFARSGFPTGMILSEQEGWQRMKRPVQDGLADLT</sequence>
<evidence type="ECO:0000313" key="1">
    <source>
        <dbReference type="EMBL" id="CEH16924.1"/>
    </source>
</evidence>
<organism evidence="1 2">
    <name type="scientific">Ceraceosorus bombacis</name>
    <dbReference type="NCBI Taxonomy" id="401625"/>
    <lineage>
        <taxon>Eukaryota</taxon>
        <taxon>Fungi</taxon>
        <taxon>Dikarya</taxon>
        <taxon>Basidiomycota</taxon>
        <taxon>Ustilaginomycotina</taxon>
        <taxon>Exobasidiomycetes</taxon>
        <taxon>Ceraceosorales</taxon>
        <taxon>Ceraceosoraceae</taxon>
        <taxon>Ceraceosorus</taxon>
    </lineage>
</organism>
<keyword evidence="2" id="KW-1185">Reference proteome</keyword>
<accession>A0A0P1BM77</accession>
<dbReference type="OrthoDB" id="10436824at2759"/>
<reference evidence="2" key="1">
    <citation type="submission" date="2014-09" db="EMBL/GenBank/DDBJ databases">
        <authorList>
            <person name="Sharma Rahul"/>
            <person name="Thines Marco"/>
        </authorList>
    </citation>
    <scope>NUCLEOTIDE SEQUENCE [LARGE SCALE GENOMIC DNA]</scope>
</reference>
<evidence type="ECO:0000313" key="2">
    <source>
        <dbReference type="Proteomes" id="UP000054845"/>
    </source>
</evidence>
<dbReference type="AlphaFoldDB" id="A0A0P1BM77"/>
<name>A0A0P1BM77_9BASI</name>